<organism evidence="1 2">
    <name type="scientific">Burkholderia gladioli</name>
    <name type="common">Pseudomonas marginata</name>
    <name type="synonym">Phytomonas marginata</name>
    <dbReference type="NCBI Taxonomy" id="28095"/>
    <lineage>
        <taxon>Bacteria</taxon>
        <taxon>Pseudomonadati</taxon>
        <taxon>Pseudomonadota</taxon>
        <taxon>Betaproteobacteria</taxon>
        <taxon>Burkholderiales</taxon>
        <taxon>Burkholderiaceae</taxon>
        <taxon>Burkholderia</taxon>
    </lineage>
</organism>
<evidence type="ECO:0000313" key="2">
    <source>
        <dbReference type="Proteomes" id="UP000220629"/>
    </source>
</evidence>
<gene>
    <name evidence="1" type="ORF">CRM94_16700</name>
</gene>
<protein>
    <submittedName>
        <fullName evidence="1">Uncharacterized protein</fullName>
    </submittedName>
</protein>
<dbReference type="Proteomes" id="UP000220629">
    <property type="component" value="Unassembled WGS sequence"/>
</dbReference>
<comment type="caution">
    <text evidence="1">The sequence shown here is derived from an EMBL/GenBank/DDBJ whole genome shotgun (WGS) entry which is preliminary data.</text>
</comment>
<proteinExistence type="predicted"/>
<dbReference type="AlphaFoldDB" id="A0A2A7SBG8"/>
<dbReference type="EMBL" id="PDDY01000002">
    <property type="protein sequence ID" value="PEH40635.1"/>
    <property type="molecule type" value="Genomic_DNA"/>
</dbReference>
<sequence length="126" mass="13741">MSQFETASVSTESPAYFVRFLAKVALQKMIDGMRDGEVSGHVVDSEVAQEILVKVAAADIADAFESDAEGPGQVAWDKIVDLMNRLQDATEAWFVHNELADVKTGFVDYGSTELHIKGLNLNVPLL</sequence>
<reference evidence="2" key="1">
    <citation type="submission" date="2017-09" db="EMBL/GenBank/DDBJ databases">
        <title>FDA dAtabase for Regulatory Grade micrObial Sequences (FDA-ARGOS): Supporting development and validation of Infectious Disease Dx tests.</title>
        <authorList>
            <person name="Minogue T."/>
            <person name="Wolcott M."/>
            <person name="Wasieloski L."/>
            <person name="Aguilar W."/>
            <person name="Moore D."/>
            <person name="Tallon L."/>
            <person name="Sadzewicz L."/>
            <person name="Ott S."/>
            <person name="Zhao X."/>
            <person name="Nagaraj S."/>
            <person name="Vavikolanu K."/>
            <person name="Aluvathingal J."/>
            <person name="Nadendla S."/>
            <person name="Sichtig H."/>
        </authorList>
    </citation>
    <scope>NUCLEOTIDE SEQUENCE [LARGE SCALE GENOMIC DNA]</scope>
    <source>
        <strain evidence="2">FDAARGOS_390</strain>
    </source>
</reference>
<accession>A0A2A7SBG8</accession>
<name>A0A2A7SBG8_BURGA</name>
<evidence type="ECO:0000313" key="1">
    <source>
        <dbReference type="EMBL" id="PEH40635.1"/>
    </source>
</evidence>